<sequence length="26" mass="3035">MDTIFKTRRAAIIIAQESPYTRILLL</sequence>
<organism evidence="1">
    <name type="scientific">Rhizophora mucronata</name>
    <name type="common">Asiatic mangrove</name>
    <dbReference type="NCBI Taxonomy" id="61149"/>
    <lineage>
        <taxon>Eukaryota</taxon>
        <taxon>Viridiplantae</taxon>
        <taxon>Streptophyta</taxon>
        <taxon>Embryophyta</taxon>
        <taxon>Tracheophyta</taxon>
        <taxon>Spermatophyta</taxon>
        <taxon>Magnoliopsida</taxon>
        <taxon>eudicotyledons</taxon>
        <taxon>Gunneridae</taxon>
        <taxon>Pentapetalae</taxon>
        <taxon>rosids</taxon>
        <taxon>fabids</taxon>
        <taxon>Malpighiales</taxon>
        <taxon>Rhizophoraceae</taxon>
        <taxon>Rhizophora</taxon>
    </lineage>
</organism>
<evidence type="ECO:0000313" key="1">
    <source>
        <dbReference type="EMBL" id="MBX45491.1"/>
    </source>
</evidence>
<proteinExistence type="predicted"/>
<accession>A0A2P2NSY2</accession>
<reference evidence="1" key="1">
    <citation type="submission" date="2018-02" db="EMBL/GenBank/DDBJ databases">
        <title>Rhizophora mucronata_Transcriptome.</title>
        <authorList>
            <person name="Meera S.P."/>
            <person name="Sreeshan A."/>
            <person name="Augustine A."/>
        </authorList>
    </citation>
    <scope>NUCLEOTIDE SEQUENCE</scope>
    <source>
        <tissue evidence="1">Leaf</tissue>
    </source>
</reference>
<dbReference type="AlphaFoldDB" id="A0A2P2NSY2"/>
<protein>
    <submittedName>
        <fullName evidence="1">Uncharacterized protein</fullName>
    </submittedName>
</protein>
<dbReference type="EMBL" id="GGEC01065007">
    <property type="protein sequence ID" value="MBX45491.1"/>
    <property type="molecule type" value="Transcribed_RNA"/>
</dbReference>
<name>A0A2P2NSY2_RHIMU</name>